<evidence type="ECO:0000313" key="2">
    <source>
        <dbReference type="EMBL" id="KAF9743575.1"/>
    </source>
</evidence>
<organism evidence="2 3">
    <name type="scientific">Bionectria ochroleuca</name>
    <name type="common">Gliocladium roseum</name>
    <dbReference type="NCBI Taxonomy" id="29856"/>
    <lineage>
        <taxon>Eukaryota</taxon>
        <taxon>Fungi</taxon>
        <taxon>Dikarya</taxon>
        <taxon>Ascomycota</taxon>
        <taxon>Pezizomycotina</taxon>
        <taxon>Sordariomycetes</taxon>
        <taxon>Hypocreomycetidae</taxon>
        <taxon>Hypocreales</taxon>
        <taxon>Bionectriaceae</taxon>
        <taxon>Clonostachys</taxon>
    </lineage>
</organism>
<gene>
    <name evidence="2" type="ORF">IM811_005915</name>
</gene>
<feature type="compositionally biased region" description="Basic and acidic residues" evidence="1">
    <location>
        <begin position="12"/>
        <end position="30"/>
    </location>
</feature>
<feature type="compositionally biased region" description="Acidic residues" evidence="1">
    <location>
        <begin position="183"/>
        <end position="200"/>
    </location>
</feature>
<feature type="compositionally biased region" description="Basic residues" evidence="1">
    <location>
        <begin position="1"/>
        <end position="11"/>
    </location>
</feature>
<feature type="region of interest" description="Disordered" evidence="1">
    <location>
        <begin position="178"/>
        <end position="216"/>
    </location>
</feature>
<proteinExistence type="predicted"/>
<dbReference type="AlphaFoldDB" id="A0A8H7K1D4"/>
<dbReference type="Proteomes" id="UP000616885">
    <property type="component" value="Unassembled WGS sequence"/>
</dbReference>
<feature type="compositionally biased region" description="Basic residues" evidence="1">
    <location>
        <begin position="31"/>
        <end position="40"/>
    </location>
</feature>
<name>A0A8H7K1D4_BIOOC</name>
<sequence length="216" mass="24966">MPKHKTSKSSKSKGEESSKRKSSKHNDDSKRHKHHKHSKSSKTEDQVEREPLSLYCAVYTPRSGNYYHWAFAIYHPEFNPGWIIFEVTQQVDDGPFTAVVRETDPRASRRCLQPLTNLGQIHFDWVRPLSAISDLPVPGEGASWNCQDYVMDIWDTVLSLGAIDEYEWTQGRNGMMTYYGPIQDDEEDYEEEDQEEEDQEERQPLSAEFISDSGSD</sequence>
<dbReference type="EMBL" id="JADCTT010000016">
    <property type="protein sequence ID" value="KAF9743575.1"/>
    <property type="molecule type" value="Genomic_DNA"/>
</dbReference>
<reference evidence="2" key="1">
    <citation type="submission" date="2020-10" db="EMBL/GenBank/DDBJ databases">
        <title>High-Quality Genome Resource of Clonostachys rosea strain S41 by Oxford Nanopore Long-Read Sequencing.</title>
        <authorList>
            <person name="Wang H."/>
        </authorList>
    </citation>
    <scope>NUCLEOTIDE SEQUENCE</scope>
    <source>
        <strain evidence="2">S41</strain>
    </source>
</reference>
<protein>
    <submittedName>
        <fullName evidence="2">Uncharacterized protein</fullName>
    </submittedName>
</protein>
<comment type="caution">
    <text evidence="2">The sequence shown here is derived from an EMBL/GenBank/DDBJ whole genome shotgun (WGS) entry which is preliminary data.</text>
</comment>
<accession>A0A8H7K1D4</accession>
<feature type="region of interest" description="Disordered" evidence="1">
    <location>
        <begin position="1"/>
        <end position="46"/>
    </location>
</feature>
<evidence type="ECO:0000313" key="3">
    <source>
        <dbReference type="Proteomes" id="UP000616885"/>
    </source>
</evidence>
<evidence type="ECO:0000256" key="1">
    <source>
        <dbReference type="SAM" id="MobiDB-lite"/>
    </source>
</evidence>